<dbReference type="RefSeq" id="WP_146519536.1">
    <property type="nucleotide sequence ID" value="NZ_CP151726.1"/>
</dbReference>
<organism evidence="1 2">
    <name type="scientific">Stieleria varia</name>
    <dbReference type="NCBI Taxonomy" id="2528005"/>
    <lineage>
        <taxon>Bacteria</taxon>
        <taxon>Pseudomonadati</taxon>
        <taxon>Planctomycetota</taxon>
        <taxon>Planctomycetia</taxon>
        <taxon>Pirellulales</taxon>
        <taxon>Pirellulaceae</taxon>
        <taxon>Stieleria</taxon>
    </lineage>
</organism>
<dbReference type="GO" id="GO:0003677">
    <property type="term" value="F:DNA binding"/>
    <property type="evidence" value="ECO:0007669"/>
    <property type="project" value="InterPro"/>
</dbReference>
<dbReference type="OrthoDB" id="274904at2"/>
<dbReference type="EMBL" id="SJPN01000002">
    <property type="protein sequence ID" value="TWU06456.1"/>
    <property type="molecule type" value="Genomic_DNA"/>
</dbReference>
<dbReference type="AlphaFoldDB" id="A0A5C6B5A9"/>
<reference evidence="1 2" key="1">
    <citation type="submission" date="2019-02" db="EMBL/GenBank/DDBJ databases">
        <title>Deep-cultivation of Planctomycetes and their phenomic and genomic characterization uncovers novel biology.</title>
        <authorList>
            <person name="Wiegand S."/>
            <person name="Jogler M."/>
            <person name="Boedeker C."/>
            <person name="Pinto D."/>
            <person name="Vollmers J."/>
            <person name="Rivas-Marin E."/>
            <person name="Kohn T."/>
            <person name="Peeters S.H."/>
            <person name="Heuer A."/>
            <person name="Rast P."/>
            <person name="Oberbeckmann S."/>
            <person name="Bunk B."/>
            <person name="Jeske O."/>
            <person name="Meyerdierks A."/>
            <person name="Storesund J.E."/>
            <person name="Kallscheuer N."/>
            <person name="Luecker S."/>
            <person name="Lage O.M."/>
            <person name="Pohl T."/>
            <person name="Merkel B.J."/>
            <person name="Hornburger P."/>
            <person name="Mueller R.-W."/>
            <person name="Bruemmer F."/>
            <person name="Labrenz M."/>
            <person name="Spormann A.M."/>
            <person name="Op Den Camp H."/>
            <person name="Overmann J."/>
            <person name="Amann R."/>
            <person name="Jetten M.S.M."/>
            <person name="Mascher T."/>
            <person name="Medema M.H."/>
            <person name="Devos D.P."/>
            <person name="Kaster A.-K."/>
            <person name="Ovreas L."/>
            <person name="Rohde M."/>
            <person name="Galperin M.Y."/>
            <person name="Jogler C."/>
        </authorList>
    </citation>
    <scope>NUCLEOTIDE SEQUENCE [LARGE SCALE GENOMIC DNA]</scope>
    <source>
        <strain evidence="1 2">Pla52n</strain>
    </source>
</reference>
<comment type="caution">
    <text evidence="1">The sequence shown here is derived from an EMBL/GenBank/DDBJ whole genome shotgun (WGS) entry which is preliminary data.</text>
</comment>
<sequence length="208" mass="23807">MIHAYHVVMPMYGFWLPNDPRGSWSDFVRKWELVRFGKSTKTTMRRDLIDLSSDEIAARDAAKASLRYPTVSLTGLQALSIAKGFGRHCAKNNYTLWACAILPEHTHLVIARHTFKVEQMVNLLKGSATRRIIEDARHPMQAYASKDKRPPQMWASNLWKVYLDSENAIEEAIGYVLDNPVKEGKPRQSWSFVTPFAGIPKSSWTTYH</sequence>
<evidence type="ECO:0000313" key="1">
    <source>
        <dbReference type="EMBL" id="TWU06456.1"/>
    </source>
</evidence>
<accession>A0A5C6B5A9</accession>
<dbReference type="Gene3D" id="3.30.70.1290">
    <property type="entry name" value="Transposase IS200-like"/>
    <property type="match status" value="1"/>
</dbReference>
<dbReference type="GO" id="GO:0004803">
    <property type="term" value="F:transposase activity"/>
    <property type="evidence" value="ECO:0007669"/>
    <property type="project" value="InterPro"/>
</dbReference>
<dbReference type="SUPFAM" id="SSF143422">
    <property type="entry name" value="Transposase IS200-like"/>
    <property type="match status" value="1"/>
</dbReference>
<evidence type="ECO:0000313" key="2">
    <source>
        <dbReference type="Proteomes" id="UP000320176"/>
    </source>
</evidence>
<name>A0A5C6B5A9_9BACT</name>
<proteinExistence type="predicted"/>
<dbReference type="GO" id="GO:0006313">
    <property type="term" value="P:DNA transposition"/>
    <property type="evidence" value="ECO:0007669"/>
    <property type="project" value="InterPro"/>
</dbReference>
<protein>
    <submittedName>
        <fullName evidence="1">Uncharacterized protein</fullName>
    </submittedName>
</protein>
<keyword evidence="2" id="KW-1185">Reference proteome</keyword>
<dbReference type="InterPro" id="IPR036515">
    <property type="entry name" value="Transposase_17_sf"/>
</dbReference>
<dbReference type="Proteomes" id="UP000320176">
    <property type="component" value="Unassembled WGS sequence"/>
</dbReference>
<gene>
    <name evidence="1" type="ORF">Pla52n_21770</name>
</gene>